<evidence type="ECO:0000256" key="7">
    <source>
        <dbReference type="ARBA" id="ARBA00023136"/>
    </source>
</evidence>
<dbReference type="EMBL" id="BMEL01000001">
    <property type="protein sequence ID" value="GGF10179.1"/>
    <property type="molecule type" value="Genomic_DNA"/>
</dbReference>
<feature type="transmembrane region" description="Helical" evidence="8">
    <location>
        <begin position="156"/>
        <end position="178"/>
    </location>
</feature>
<keyword evidence="7 8" id="KW-0472">Membrane</keyword>
<reference evidence="9" key="1">
    <citation type="journal article" date="2014" name="Int. J. Syst. Evol. Microbiol.">
        <title>Complete genome sequence of Corynebacterium casei LMG S-19264T (=DSM 44701T), isolated from a smear-ripened cheese.</title>
        <authorList>
            <consortium name="US DOE Joint Genome Institute (JGI-PGF)"/>
            <person name="Walter F."/>
            <person name="Albersmeier A."/>
            <person name="Kalinowski J."/>
            <person name="Ruckert C."/>
        </authorList>
    </citation>
    <scope>NUCLEOTIDE SEQUENCE</scope>
    <source>
        <strain evidence="9">CGMCC 1.12153</strain>
    </source>
</reference>
<gene>
    <name evidence="9" type="primary">yueF</name>
    <name evidence="9" type="ORF">GCM10010954_05880</name>
</gene>
<name>A0A917AZ31_HALAA</name>
<comment type="subcellular location">
    <subcellularLocation>
        <location evidence="1">Cell membrane</location>
        <topology evidence="1">Multi-pass membrane protein</topology>
    </subcellularLocation>
</comment>
<sequence length="356" mass="39266">MWLNHSYFKYMTGFILALISIYLLSLLDAFAPIGTIISTLFYPILIAGFFYYICSPIVQLLSKVKFIPRTLAILIVYASAAGLFYLLYRLLAATIQSQVSNLSSNLPEDLKKSAQEAEKTIEENDMGVVSLSSIRQKATSFFSDLASAAGDHATEIFSAITGAATVLVVVPFVLFFLLKDGHRLLPFLMNFIPAKHQEEGKKILKNIDQTLGAYIIGQITVAFTDGVLMYIGYLIIGIDYALVLSIFVFLTAVVPFFGPLIGVLPAVVVSLTQDPAMVIYVFIVLIVVQQLEGNIVAPVVLGNRLNVHPLTIILLLIVAAALYGFIGMLIAVPLYAVLKVTLKNLYHFYRLRRIQT</sequence>
<keyword evidence="10" id="KW-1185">Reference proteome</keyword>
<evidence type="ECO:0000256" key="1">
    <source>
        <dbReference type="ARBA" id="ARBA00004651"/>
    </source>
</evidence>
<comment type="similarity">
    <text evidence="2">Belongs to the autoinducer-2 exporter (AI-2E) (TC 2.A.86) family.</text>
</comment>
<evidence type="ECO:0000256" key="3">
    <source>
        <dbReference type="ARBA" id="ARBA00022448"/>
    </source>
</evidence>
<keyword evidence="6 8" id="KW-1133">Transmembrane helix</keyword>
<protein>
    <submittedName>
        <fullName evidence="9">UPF0118 membrane protein YueF</fullName>
    </submittedName>
</protein>
<dbReference type="Pfam" id="PF01594">
    <property type="entry name" value="AI-2E_transport"/>
    <property type="match status" value="1"/>
</dbReference>
<keyword evidence="4" id="KW-1003">Cell membrane</keyword>
<organism evidence="9 10">
    <name type="scientific">Halobacillus andaensis</name>
    <dbReference type="NCBI Taxonomy" id="1176239"/>
    <lineage>
        <taxon>Bacteria</taxon>
        <taxon>Bacillati</taxon>
        <taxon>Bacillota</taxon>
        <taxon>Bacilli</taxon>
        <taxon>Bacillales</taxon>
        <taxon>Bacillaceae</taxon>
        <taxon>Halobacillus</taxon>
    </lineage>
</organism>
<dbReference type="GO" id="GO:0005886">
    <property type="term" value="C:plasma membrane"/>
    <property type="evidence" value="ECO:0007669"/>
    <property type="project" value="UniProtKB-SubCell"/>
</dbReference>
<feature type="transmembrane region" description="Helical" evidence="8">
    <location>
        <begin position="7"/>
        <end position="27"/>
    </location>
</feature>
<evidence type="ECO:0000256" key="4">
    <source>
        <dbReference type="ARBA" id="ARBA00022475"/>
    </source>
</evidence>
<keyword evidence="5 8" id="KW-0812">Transmembrane</keyword>
<evidence type="ECO:0000313" key="10">
    <source>
        <dbReference type="Proteomes" id="UP000660110"/>
    </source>
</evidence>
<evidence type="ECO:0000256" key="2">
    <source>
        <dbReference type="ARBA" id="ARBA00009773"/>
    </source>
</evidence>
<dbReference type="AlphaFoldDB" id="A0A917AZ31"/>
<reference evidence="9" key="2">
    <citation type="submission" date="2020-09" db="EMBL/GenBank/DDBJ databases">
        <authorList>
            <person name="Sun Q."/>
            <person name="Zhou Y."/>
        </authorList>
    </citation>
    <scope>NUCLEOTIDE SEQUENCE</scope>
    <source>
        <strain evidence="9">CGMCC 1.12153</strain>
    </source>
</reference>
<feature type="transmembrane region" description="Helical" evidence="8">
    <location>
        <begin position="278"/>
        <end position="300"/>
    </location>
</feature>
<proteinExistence type="inferred from homology"/>
<accession>A0A917AZ31</accession>
<dbReference type="GO" id="GO:0055085">
    <property type="term" value="P:transmembrane transport"/>
    <property type="evidence" value="ECO:0007669"/>
    <property type="project" value="TreeGrafter"/>
</dbReference>
<feature type="transmembrane region" description="Helical" evidence="8">
    <location>
        <begin position="242"/>
        <end position="271"/>
    </location>
</feature>
<feature type="transmembrane region" description="Helical" evidence="8">
    <location>
        <begin position="66"/>
        <end position="88"/>
    </location>
</feature>
<dbReference type="Proteomes" id="UP000660110">
    <property type="component" value="Unassembled WGS sequence"/>
</dbReference>
<dbReference type="InterPro" id="IPR002549">
    <property type="entry name" value="AI-2E-like"/>
</dbReference>
<evidence type="ECO:0000256" key="8">
    <source>
        <dbReference type="SAM" id="Phobius"/>
    </source>
</evidence>
<comment type="caution">
    <text evidence="9">The sequence shown here is derived from an EMBL/GenBank/DDBJ whole genome shotgun (WGS) entry which is preliminary data.</text>
</comment>
<dbReference type="PANTHER" id="PTHR21716">
    <property type="entry name" value="TRANSMEMBRANE PROTEIN"/>
    <property type="match status" value="1"/>
</dbReference>
<dbReference type="PANTHER" id="PTHR21716:SF53">
    <property type="entry name" value="PERMEASE PERM-RELATED"/>
    <property type="match status" value="1"/>
</dbReference>
<feature type="transmembrane region" description="Helical" evidence="8">
    <location>
        <begin position="211"/>
        <end position="236"/>
    </location>
</feature>
<feature type="transmembrane region" description="Helical" evidence="8">
    <location>
        <begin position="33"/>
        <end position="54"/>
    </location>
</feature>
<evidence type="ECO:0000256" key="5">
    <source>
        <dbReference type="ARBA" id="ARBA00022692"/>
    </source>
</evidence>
<feature type="transmembrane region" description="Helical" evidence="8">
    <location>
        <begin position="312"/>
        <end position="338"/>
    </location>
</feature>
<evidence type="ECO:0000313" key="9">
    <source>
        <dbReference type="EMBL" id="GGF10179.1"/>
    </source>
</evidence>
<dbReference type="RefSeq" id="WP_188375962.1">
    <property type="nucleotide sequence ID" value="NZ_BMEL01000001.1"/>
</dbReference>
<evidence type="ECO:0000256" key="6">
    <source>
        <dbReference type="ARBA" id="ARBA00022989"/>
    </source>
</evidence>
<keyword evidence="3" id="KW-0813">Transport</keyword>